<accession>A0ACC5R289</accession>
<reference evidence="1" key="1">
    <citation type="submission" date="2021-01" db="EMBL/GenBank/DDBJ databases">
        <authorList>
            <person name="Sun Q."/>
        </authorList>
    </citation>
    <scope>NUCLEOTIDE SEQUENCE</scope>
    <source>
        <strain evidence="1">YIM B02566</strain>
    </source>
</reference>
<proteinExistence type="predicted"/>
<gene>
    <name evidence="1" type="ORF">JHL16_10185</name>
</gene>
<sequence length="114" mass="12503">MIKSFEDFQALGKDSVDAYVASATAFSKGLQTITAEAVDFSRKSFERGTQAFEKASSAKSFDKALEVQQGYAKEAYEAFLGQMNKFGELYVSTAKEAYKPFEAKIAALTPKVTK</sequence>
<protein>
    <submittedName>
        <fullName evidence="1">Phasin family protein</fullName>
    </submittedName>
</protein>
<dbReference type="EMBL" id="JAENHL010000006">
    <property type="protein sequence ID" value="MBK1866722.1"/>
    <property type="molecule type" value="Genomic_DNA"/>
</dbReference>
<comment type="caution">
    <text evidence="1">The sequence shown here is derived from an EMBL/GenBank/DDBJ whole genome shotgun (WGS) entry which is preliminary data.</text>
</comment>
<dbReference type="Proteomes" id="UP000616151">
    <property type="component" value="Unassembled WGS sequence"/>
</dbReference>
<keyword evidence="2" id="KW-1185">Reference proteome</keyword>
<evidence type="ECO:0000313" key="1">
    <source>
        <dbReference type="EMBL" id="MBK1866722.1"/>
    </source>
</evidence>
<name>A0ACC5R289_9HYPH</name>
<evidence type="ECO:0000313" key="2">
    <source>
        <dbReference type="Proteomes" id="UP000616151"/>
    </source>
</evidence>
<organism evidence="1 2">
    <name type="scientific">Taklimakanibacter albus</name>
    <dbReference type="NCBI Taxonomy" id="2800327"/>
    <lineage>
        <taxon>Bacteria</taxon>
        <taxon>Pseudomonadati</taxon>
        <taxon>Pseudomonadota</taxon>
        <taxon>Alphaproteobacteria</taxon>
        <taxon>Hyphomicrobiales</taxon>
        <taxon>Aestuariivirgaceae</taxon>
        <taxon>Taklimakanibacter</taxon>
    </lineage>
</organism>